<dbReference type="EMBL" id="CP014230">
    <property type="protein sequence ID" value="AMD93659.1"/>
    <property type="molecule type" value="Genomic_DNA"/>
</dbReference>
<gene>
    <name evidence="5" type="ORF">AXF15_11475</name>
</gene>
<proteinExistence type="predicted"/>
<dbReference type="Pfam" id="PF10531">
    <property type="entry name" value="SLBB"/>
    <property type="match status" value="1"/>
</dbReference>
<dbReference type="Gene3D" id="3.10.560.10">
    <property type="entry name" value="Outer membrane lipoprotein wza domain like"/>
    <property type="match status" value="2"/>
</dbReference>
<dbReference type="PANTHER" id="PTHR33619">
    <property type="entry name" value="POLYSACCHARIDE EXPORT PROTEIN GFCE-RELATED"/>
    <property type="match status" value="1"/>
</dbReference>
<dbReference type="AlphaFoldDB" id="A0A0X8JRH5"/>
<dbReference type="InterPro" id="IPR049712">
    <property type="entry name" value="Poly_export"/>
</dbReference>
<evidence type="ECO:0000313" key="6">
    <source>
        <dbReference type="Proteomes" id="UP000063964"/>
    </source>
</evidence>
<organism evidence="5 6">
    <name type="scientific">Desulfomicrobium orale DSM 12838</name>
    <dbReference type="NCBI Taxonomy" id="888061"/>
    <lineage>
        <taxon>Bacteria</taxon>
        <taxon>Pseudomonadati</taxon>
        <taxon>Thermodesulfobacteriota</taxon>
        <taxon>Desulfovibrionia</taxon>
        <taxon>Desulfovibrionales</taxon>
        <taxon>Desulfomicrobiaceae</taxon>
        <taxon>Desulfomicrobium</taxon>
    </lineage>
</organism>
<evidence type="ECO:0000259" key="4">
    <source>
        <dbReference type="Pfam" id="PF10531"/>
    </source>
</evidence>
<protein>
    <submittedName>
        <fullName evidence="5">Capreomycidine hydroxylase</fullName>
    </submittedName>
</protein>
<dbReference type="KEGG" id="doa:AXF15_11475"/>
<keyword evidence="1 2" id="KW-0732">Signal</keyword>
<keyword evidence="6" id="KW-1185">Reference proteome</keyword>
<dbReference type="InterPro" id="IPR003715">
    <property type="entry name" value="Poly_export_N"/>
</dbReference>
<dbReference type="PANTHER" id="PTHR33619:SF3">
    <property type="entry name" value="POLYSACCHARIDE EXPORT PROTEIN GFCE-RELATED"/>
    <property type="match status" value="1"/>
</dbReference>
<accession>A0A0X8JRH5</accession>
<evidence type="ECO:0000256" key="2">
    <source>
        <dbReference type="SAM" id="SignalP"/>
    </source>
</evidence>
<feature type="signal peptide" evidence="2">
    <location>
        <begin position="1"/>
        <end position="23"/>
    </location>
</feature>
<evidence type="ECO:0000256" key="1">
    <source>
        <dbReference type="ARBA" id="ARBA00022729"/>
    </source>
</evidence>
<evidence type="ECO:0000313" key="5">
    <source>
        <dbReference type="EMBL" id="AMD93659.1"/>
    </source>
</evidence>
<reference evidence="6" key="1">
    <citation type="submission" date="2016-02" db="EMBL/GenBank/DDBJ databases">
        <authorList>
            <person name="Holder M.E."/>
            <person name="Ajami N.J."/>
            <person name="Petrosino J.F."/>
        </authorList>
    </citation>
    <scope>NUCLEOTIDE SEQUENCE [LARGE SCALE GENOMIC DNA]</scope>
    <source>
        <strain evidence="6">DSM 12838</strain>
    </source>
</reference>
<feature type="domain" description="Soluble ligand binding" evidence="4">
    <location>
        <begin position="124"/>
        <end position="175"/>
    </location>
</feature>
<sequence>MTRKLLFPLALICLFSLGGAPSAATLPPYGANLFQGNFVRNRADAVLLPGDQVVLRLWGGNFTVDDTFRVGPDGHVDLPEIGLVPVSGLDHGQLEEALRSKLAAAGHSGVQVYAAALNARPVAIFVTGGVVRPGLYTGAPGDPVLSFLDRAGGIDSERGSYRDIRLIRKGESVSTFDLYPFVRQGALPSVRLQDGDTLFVSDKGPCVTATGAVRNAARFEFLKDRFTGAVLAELAEPTAQASHIALTGTRNNRPYSTYLPRKELGSLHLEDGDQIQFIADTTSSTILVEVQGAVMGASRFPVRRGARLQEIRNFIAVDPDRASLQDIYIKRLSVAARQKKAITESLRRLEETVLTASSASSEEAQIRSREAEMVAKFVERAKAAEPEGVVVLDRSGASDITLEHGDIIVIPSKSDVVLVSGEVMVPQAMLWGEEKKLEDYVQGAGGYGNRADPERILILHQNGAVSQNSGDIRPGDQILILPKVESKSMQAVKDISQVLMQVAVSTRALIGLPSLLY</sequence>
<feature type="domain" description="Polysaccharide export protein N-terminal" evidence="3">
    <location>
        <begin position="42"/>
        <end position="104"/>
    </location>
</feature>
<feature type="chain" id="PRO_5007067634" evidence="2">
    <location>
        <begin position="24"/>
        <end position="517"/>
    </location>
</feature>
<evidence type="ECO:0000259" key="3">
    <source>
        <dbReference type="Pfam" id="PF02563"/>
    </source>
</evidence>
<dbReference type="STRING" id="888061.AXF15_11475"/>
<dbReference type="Pfam" id="PF02563">
    <property type="entry name" value="Poly_export"/>
    <property type="match status" value="1"/>
</dbReference>
<name>A0A0X8JRH5_9BACT</name>
<dbReference type="Proteomes" id="UP000063964">
    <property type="component" value="Chromosome"/>
</dbReference>
<dbReference type="InterPro" id="IPR019554">
    <property type="entry name" value="Soluble_ligand-bd"/>
</dbReference>
<dbReference type="GO" id="GO:0015159">
    <property type="term" value="F:polysaccharide transmembrane transporter activity"/>
    <property type="evidence" value="ECO:0007669"/>
    <property type="project" value="InterPro"/>
</dbReference>